<dbReference type="Pfam" id="PF09537">
    <property type="entry name" value="DUF2383"/>
    <property type="match status" value="1"/>
</dbReference>
<dbReference type="Proteomes" id="UP001177341">
    <property type="component" value="Unassembled WGS sequence"/>
</dbReference>
<dbReference type="GeneID" id="89458019"/>
<feature type="domain" description="DUF2383" evidence="1">
    <location>
        <begin position="12"/>
        <end position="116"/>
    </location>
</feature>
<comment type="caution">
    <text evidence="2">The sequence shown here is derived from an EMBL/GenBank/DDBJ whole genome shotgun (WGS) entry which is preliminary data.</text>
</comment>
<dbReference type="EMBL" id="JAUOPG010000003">
    <property type="protein sequence ID" value="MDO6453192.1"/>
    <property type="molecule type" value="Genomic_DNA"/>
</dbReference>
<dbReference type="Gene3D" id="1.20.1260.10">
    <property type="match status" value="1"/>
</dbReference>
<dbReference type="AlphaFoldDB" id="A0AAW7XHU3"/>
<dbReference type="NCBIfam" id="TIGR02284">
    <property type="entry name" value="PA2169 family four-helix-bundle protein"/>
    <property type="match status" value="1"/>
</dbReference>
<reference evidence="2" key="1">
    <citation type="submission" date="2023-07" db="EMBL/GenBank/DDBJ databases">
        <title>Genome content predicts the carbon catabolic preferences of heterotrophic bacteria.</title>
        <authorList>
            <person name="Gralka M."/>
        </authorList>
    </citation>
    <scope>NUCLEOTIDE SEQUENCE</scope>
    <source>
        <strain evidence="3">5G01</strain>
        <strain evidence="2">I2M16</strain>
    </source>
</reference>
<proteinExistence type="predicted"/>
<evidence type="ECO:0000313" key="2">
    <source>
        <dbReference type="EMBL" id="MDO6453192.1"/>
    </source>
</evidence>
<protein>
    <submittedName>
        <fullName evidence="2">PA2169 family four-helix-bundle protein</fullName>
    </submittedName>
</protein>
<dbReference type="InterPro" id="IPR019052">
    <property type="entry name" value="DUF2383"/>
</dbReference>
<dbReference type="InterPro" id="IPR011971">
    <property type="entry name" value="CHP02284"/>
</dbReference>
<name>A0AAW7XHU3_9GAMM</name>
<evidence type="ECO:0000313" key="3">
    <source>
        <dbReference type="EMBL" id="MDP2522958.1"/>
    </source>
</evidence>
<dbReference type="Proteomes" id="UP001169862">
    <property type="component" value="Unassembled WGS sequence"/>
</dbReference>
<sequence>MSMFGTHDSRLVNDMISVCHDGKAFYKDAAKEVNSPQLSALFTEMADIRASIEKDLQSTVSSMGEEPSESGTLIGKMRKTYTDVMSNLSDETDYRYVAQLEEAEDDALETFKESVEKLEDPLLTSRLSSHVDAIQLTHNRMRDLKHTMKDTRH</sequence>
<gene>
    <name evidence="2" type="ORF">Q4490_06405</name>
    <name evidence="3" type="ORF">Q8W30_10305</name>
</gene>
<dbReference type="InterPro" id="IPR012347">
    <property type="entry name" value="Ferritin-like"/>
</dbReference>
<evidence type="ECO:0000313" key="4">
    <source>
        <dbReference type="Proteomes" id="UP001169862"/>
    </source>
</evidence>
<dbReference type="EMBL" id="JAUYVO010000006">
    <property type="protein sequence ID" value="MDP2522958.1"/>
    <property type="molecule type" value="Genomic_DNA"/>
</dbReference>
<evidence type="ECO:0000259" key="1">
    <source>
        <dbReference type="Pfam" id="PF09537"/>
    </source>
</evidence>
<evidence type="ECO:0000313" key="5">
    <source>
        <dbReference type="Proteomes" id="UP001177341"/>
    </source>
</evidence>
<organism evidence="2 4">
    <name type="scientific">Neptunomonas phycophila</name>
    <dbReference type="NCBI Taxonomy" id="1572645"/>
    <lineage>
        <taxon>Bacteria</taxon>
        <taxon>Pseudomonadati</taxon>
        <taxon>Pseudomonadota</taxon>
        <taxon>Gammaproteobacteria</taxon>
        <taxon>Oceanospirillales</taxon>
        <taxon>Oceanospirillaceae</taxon>
        <taxon>Neptunomonas</taxon>
    </lineage>
</organism>
<accession>A0AAW7XHU3</accession>
<dbReference type="RefSeq" id="WP_075174005.1">
    <property type="nucleotide sequence ID" value="NZ_CAXHZV010000048.1"/>
</dbReference>
<keyword evidence="5" id="KW-1185">Reference proteome</keyword>